<name>A0ABQ6MRB7_9STRA</name>
<evidence type="ECO:0000256" key="2">
    <source>
        <dbReference type="ARBA" id="ARBA00007375"/>
    </source>
</evidence>
<comment type="subcellular location">
    <subcellularLocation>
        <location evidence="1">Membrane</location>
        <topology evidence="1">Multi-pass membrane protein</topology>
    </subcellularLocation>
</comment>
<comment type="caution">
    <text evidence="7">The sequence shown here is derived from an EMBL/GenBank/DDBJ whole genome shotgun (WGS) entry which is preliminary data.</text>
</comment>
<evidence type="ECO:0000256" key="3">
    <source>
        <dbReference type="ARBA" id="ARBA00022692"/>
    </source>
</evidence>
<protein>
    <recommendedName>
        <fullName evidence="9">YhhN-like protein</fullName>
    </recommendedName>
</protein>
<dbReference type="Pfam" id="PF07947">
    <property type="entry name" value="YhhN"/>
    <property type="match status" value="1"/>
</dbReference>
<evidence type="ECO:0000256" key="4">
    <source>
        <dbReference type="ARBA" id="ARBA00022989"/>
    </source>
</evidence>
<keyword evidence="3 6" id="KW-0812">Transmembrane</keyword>
<evidence type="ECO:0000313" key="8">
    <source>
        <dbReference type="Proteomes" id="UP001165060"/>
    </source>
</evidence>
<feature type="transmembrane region" description="Helical" evidence="6">
    <location>
        <begin position="194"/>
        <end position="216"/>
    </location>
</feature>
<dbReference type="EMBL" id="BRYB01003106">
    <property type="protein sequence ID" value="GMI30505.1"/>
    <property type="molecule type" value="Genomic_DNA"/>
</dbReference>
<proteinExistence type="inferred from homology"/>
<gene>
    <name evidence="7" type="ORF">TeGR_g4171</name>
</gene>
<accession>A0ABQ6MRB7</accession>
<keyword evidence="8" id="KW-1185">Reference proteome</keyword>
<feature type="transmembrane region" description="Helical" evidence="6">
    <location>
        <begin position="117"/>
        <end position="136"/>
    </location>
</feature>
<evidence type="ECO:0000256" key="1">
    <source>
        <dbReference type="ARBA" id="ARBA00004141"/>
    </source>
</evidence>
<evidence type="ECO:0008006" key="9">
    <source>
        <dbReference type="Google" id="ProtNLM"/>
    </source>
</evidence>
<organism evidence="7 8">
    <name type="scientific">Tetraparma gracilis</name>
    <dbReference type="NCBI Taxonomy" id="2962635"/>
    <lineage>
        <taxon>Eukaryota</taxon>
        <taxon>Sar</taxon>
        <taxon>Stramenopiles</taxon>
        <taxon>Ochrophyta</taxon>
        <taxon>Bolidophyceae</taxon>
        <taxon>Parmales</taxon>
        <taxon>Triparmaceae</taxon>
        <taxon>Tetraparma</taxon>
    </lineage>
</organism>
<reference evidence="7 8" key="1">
    <citation type="journal article" date="2023" name="Commun. Biol.">
        <title>Genome analysis of Parmales, the sister group of diatoms, reveals the evolutionary specialization of diatoms from phago-mixotrophs to photoautotrophs.</title>
        <authorList>
            <person name="Ban H."/>
            <person name="Sato S."/>
            <person name="Yoshikawa S."/>
            <person name="Yamada K."/>
            <person name="Nakamura Y."/>
            <person name="Ichinomiya M."/>
            <person name="Sato N."/>
            <person name="Blanc-Mathieu R."/>
            <person name="Endo H."/>
            <person name="Kuwata A."/>
            <person name="Ogata H."/>
        </authorList>
    </citation>
    <scope>NUCLEOTIDE SEQUENCE [LARGE SCALE GENOMIC DNA]</scope>
</reference>
<evidence type="ECO:0000313" key="7">
    <source>
        <dbReference type="EMBL" id="GMI30505.1"/>
    </source>
</evidence>
<evidence type="ECO:0000256" key="6">
    <source>
        <dbReference type="SAM" id="Phobius"/>
    </source>
</evidence>
<keyword evidence="4 6" id="KW-1133">Transmembrane helix</keyword>
<feature type="transmembrane region" description="Helical" evidence="6">
    <location>
        <begin position="30"/>
        <end position="52"/>
    </location>
</feature>
<sequence>MHASSSSLHASSTGLVSIFRRSEDIDLERVSSLSSCLYALALAQMLLYALVLSVPDPPSNHDPALTAPLKALPCATLCINAALRYRLHRRNRFSLCLASAFVFHALGDALLEFPPLFAAGLASFLIAHLLNLAAFASPADADFGDSDSIVAAAGDLLPRRPGPPLRLDLALPFALYAAALLALLFAAGTLASDAALGACVAVYALALAACPWRALVRAREPLPGDCATLWKIAAAGYCVYALSDSLLAIDRV</sequence>
<dbReference type="InterPro" id="IPR012506">
    <property type="entry name" value="TMEM86B-like"/>
</dbReference>
<dbReference type="Proteomes" id="UP001165060">
    <property type="component" value="Unassembled WGS sequence"/>
</dbReference>
<dbReference type="PANTHER" id="PTHR31885">
    <property type="entry name" value="GH04784P"/>
    <property type="match status" value="1"/>
</dbReference>
<keyword evidence="5 6" id="KW-0472">Membrane</keyword>
<feature type="transmembrane region" description="Helical" evidence="6">
    <location>
        <begin position="169"/>
        <end position="188"/>
    </location>
</feature>
<evidence type="ECO:0000256" key="5">
    <source>
        <dbReference type="ARBA" id="ARBA00023136"/>
    </source>
</evidence>
<comment type="similarity">
    <text evidence="2">Belongs to the TMEM86 family.</text>
</comment>
<dbReference type="PANTHER" id="PTHR31885:SF6">
    <property type="entry name" value="GH04784P"/>
    <property type="match status" value="1"/>
</dbReference>